<evidence type="ECO:0000256" key="1">
    <source>
        <dbReference type="SAM" id="MobiDB-lite"/>
    </source>
</evidence>
<evidence type="ECO:0000313" key="3">
    <source>
        <dbReference type="Proteomes" id="UP000434172"/>
    </source>
</evidence>
<dbReference type="AlphaFoldDB" id="A0A8H3VTA7"/>
<gene>
    <name evidence="2" type="ORF">GQ607_016741</name>
</gene>
<evidence type="ECO:0000313" key="2">
    <source>
        <dbReference type="EMBL" id="KAF0316051.1"/>
    </source>
</evidence>
<dbReference type="Proteomes" id="UP000434172">
    <property type="component" value="Unassembled WGS sequence"/>
</dbReference>
<accession>A0A8H3VTA7</accession>
<dbReference type="EMBL" id="WOWK01000175">
    <property type="protein sequence ID" value="KAF0316051.1"/>
    <property type="molecule type" value="Genomic_DNA"/>
</dbReference>
<sequence length="178" mass="19707">MHSKTESRETKRLLGSSKRIGGWLDQADDLSKGRDRGPARQCRDRAPRLRAALFPVRFQGVAVFLHVAGLPSSIIHHHHHPSPSKQPLSIPGGHHHHTLEPTLKFGSDLQQLIFPILHNLPPRLPSSSTHPSLSLSPPQSGRDAAPAIATYPGMYTYRHHTYPCGYLAQCANQGFCCR</sequence>
<keyword evidence="3" id="KW-1185">Reference proteome</keyword>
<proteinExistence type="predicted"/>
<organism evidence="2 3">
    <name type="scientific">Colletotrichum asianum</name>
    <dbReference type="NCBI Taxonomy" id="702518"/>
    <lineage>
        <taxon>Eukaryota</taxon>
        <taxon>Fungi</taxon>
        <taxon>Dikarya</taxon>
        <taxon>Ascomycota</taxon>
        <taxon>Pezizomycotina</taxon>
        <taxon>Sordariomycetes</taxon>
        <taxon>Hypocreomycetidae</taxon>
        <taxon>Glomerellales</taxon>
        <taxon>Glomerellaceae</taxon>
        <taxon>Colletotrichum</taxon>
        <taxon>Colletotrichum gloeosporioides species complex</taxon>
    </lineage>
</organism>
<comment type="caution">
    <text evidence="2">The sequence shown here is derived from an EMBL/GenBank/DDBJ whole genome shotgun (WGS) entry which is preliminary data.</text>
</comment>
<protein>
    <submittedName>
        <fullName evidence="2">Uncharacterized protein</fullName>
    </submittedName>
</protein>
<feature type="region of interest" description="Disordered" evidence="1">
    <location>
        <begin position="76"/>
        <end position="99"/>
    </location>
</feature>
<reference evidence="2 3" key="1">
    <citation type="submission" date="2019-12" db="EMBL/GenBank/DDBJ databases">
        <title>A genome sequence resource for the geographically widespread anthracnose pathogen Colletotrichum asianum.</title>
        <authorList>
            <person name="Meng Y."/>
        </authorList>
    </citation>
    <scope>NUCLEOTIDE SEQUENCE [LARGE SCALE GENOMIC DNA]</scope>
    <source>
        <strain evidence="2 3">ICMP 18580</strain>
    </source>
</reference>
<name>A0A8H3VTA7_9PEZI</name>